<evidence type="ECO:0000313" key="1">
    <source>
        <dbReference type="EMBL" id="KZV53442.1"/>
    </source>
</evidence>
<gene>
    <name evidence="1" type="ORF">F511_44417</name>
</gene>
<accession>A0A2Z7D1V8</accession>
<reference evidence="1 2" key="1">
    <citation type="journal article" date="2015" name="Proc. Natl. Acad. Sci. U.S.A.">
        <title>The resurrection genome of Boea hygrometrica: A blueprint for survival of dehydration.</title>
        <authorList>
            <person name="Xiao L."/>
            <person name="Yang G."/>
            <person name="Zhang L."/>
            <person name="Yang X."/>
            <person name="Zhao S."/>
            <person name="Ji Z."/>
            <person name="Zhou Q."/>
            <person name="Hu M."/>
            <person name="Wang Y."/>
            <person name="Chen M."/>
            <person name="Xu Y."/>
            <person name="Jin H."/>
            <person name="Xiao X."/>
            <person name="Hu G."/>
            <person name="Bao F."/>
            <person name="Hu Y."/>
            <person name="Wan P."/>
            <person name="Li L."/>
            <person name="Deng X."/>
            <person name="Kuang T."/>
            <person name="Xiang C."/>
            <person name="Zhu J.K."/>
            <person name="Oliver M.J."/>
            <person name="He Y."/>
        </authorList>
    </citation>
    <scope>NUCLEOTIDE SEQUENCE [LARGE SCALE GENOMIC DNA]</scope>
    <source>
        <strain evidence="2">cv. XS01</strain>
    </source>
</reference>
<dbReference type="Proteomes" id="UP000250235">
    <property type="component" value="Unassembled WGS sequence"/>
</dbReference>
<dbReference type="AlphaFoldDB" id="A0A2Z7D1V8"/>
<protein>
    <submittedName>
        <fullName evidence="1">Uncharacterized protein</fullName>
    </submittedName>
</protein>
<organism evidence="1 2">
    <name type="scientific">Dorcoceras hygrometricum</name>
    <dbReference type="NCBI Taxonomy" id="472368"/>
    <lineage>
        <taxon>Eukaryota</taxon>
        <taxon>Viridiplantae</taxon>
        <taxon>Streptophyta</taxon>
        <taxon>Embryophyta</taxon>
        <taxon>Tracheophyta</taxon>
        <taxon>Spermatophyta</taxon>
        <taxon>Magnoliopsida</taxon>
        <taxon>eudicotyledons</taxon>
        <taxon>Gunneridae</taxon>
        <taxon>Pentapetalae</taxon>
        <taxon>asterids</taxon>
        <taxon>lamiids</taxon>
        <taxon>Lamiales</taxon>
        <taxon>Gesneriaceae</taxon>
        <taxon>Didymocarpoideae</taxon>
        <taxon>Trichosporeae</taxon>
        <taxon>Loxocarpinae</taxon>
        <taxon>Dorcoceras</taxon>
    </lineage>
</organism>
<proteinExistence type="predicted"/>
<name>A0A2Z7D1V8_9LAMI</name>
<evidence type="ECO:0000313" key="2">
    <source>
        <dbReference type="Proteomes" id="UP000250235"/>
    </source>
</evidence>
<sequence length="106" mass="11662">MNARGACALAAHGWRYAARFLARLLRIAARLLCAMDAVRLTLGGWPMAVLSHDDCAMLVAGSLRRCEPLLARWLRDVARDDERTPAAGGWSLADRCAPCDGARWRI</sequence>
<dbReference type="EMBL" id="KQ990395">
    <property type="protein sequence ID" value="KZV53442.1"/>
    <property type="molecule type" value="Genomic_DNA"/>
</dbReference>
<keyword evidence="2" id="KW-1185">Reference proteome</keyword>